<reference evidence="1 2" key="2">
    <citation type="submission" date="2019-01" db="EMBL/GenBank/DDBJ databases">
        <title>Motilimonas pumilus sp. nov., isolated from the gut of sea cucumber (Apostichopus japonicus).</title>
        <authorList>
            <person name="Wang F.-Q."/>
            <person name="Ren L.-H."/>
            <person name="Lin Y.-W."/>
            <person name="Sun G.-H."/>
            <person name="Du Z.-J."/>
            <person name="Zhao J.-X."/>
            <person name="Liu X.-J."/>
            <person name="Liu L.-J."/>
        </authorList>
    </citation>
    <scope>NUCLEOTIDE SEQUENCE [LARGE SCALE GENOMIC DNA]</scope>
    <source>
        <strain evidence="1 2">PLHSC7-2</strain>
    </source>
</reference>
<dbReference type="Pfam" id="PF08732">
    <property type="entry name" value="HIM1"/>
    <property type="match status" value="1"/>
</dbReference>
<comment type="caution">
    <text evidence="1">The sequence shown here is derived from an EMBL/GenBank/DDBJ whole genome shotgun (WGS) entry which is preliminary data.</text>
</comment>
<evidence type="ECO:0000313" key="1">
    <source>
        <dbReference type="EMBL" id="RJG51598.1"/>
    </source>
</evidence>
<dbReference type="PANTHER" id="PTHR14097">
    <property type="entry name" value="OXIDOREDUCTASE HTATIP2"/>
    <property type="match status" value="1"/>
</dbReference>
<dbReference type="Proteomes" id="UP000283255">
    <property type="component" value="Unassembled WGS sequence"/>
</dbReference>
<dbReference type="Gene3D" id="3.40.50.720">
    <property type="entry name" value="NAD(P)-binding Rossmann-like Domain"/>
    <property type="match status" value="1"/>
</dbReference>
<proteinExistence type="predicted"/>
<dbReference type="AlphaFoldDB" id="A0A418YKT9"/>
<sequence>MPETVSICLAGGSGLVGSAVLKASLGSHRVHHIHHLCRKPLSISHQKLRQHCHPHLGLPVMDEPNAKVQVQVGIIALGTTLKKAGSRAKLRAIDVDLVLQVATTMKSHGVAHLLVVSSIGASVKAMSHYLRCKGDMEQGLIELGFPYLDIMQPGPLKGLRDEIRRDEVWLQRAMACIAPVMIGPLANYQPINGNEIAQAMLALIDLRQQQAMSATNKQGVVARFNRQQILKLINLA</sequence>
<dbReference type="InterPro" id="IPR036291">
    <property type="entry name" value="NAD(P)-bd_dom_sf"/>
</dbReference>
<accession>A0A418YKT9</accession>
<evidence type="ECO:0000313" key="2">
    <source>
        <dbReference type="Proteomes" id="UP000283255"/>
    </source>
</evidence>
<organism evidence="1 2">
    <name type="scientific">Motilimonas pumila</name>
    <dbReference type="NCBI Taxonomy" id="2303987"/>
    <lineage>
        <taxon>Bacteria</taxon>
        <taxon>Pseudomonadati</taxon>
        <taxon>Pseudomonadota</taxon>
        <taxon>Gammaproteobacteria</taxon>
        <taxon>Alteromonadales</taxon>
        <taxon>Alteromonadales genera incertae sedis</taxon>
        <taxon>Motilimonas</taxon>
    </lineage>
</organism>
<dbReference type="OrthoDB" id="9798632at2"/>
<dbReference type="PANTHER" id="PTHR14097:SF7">
    <property type="entry name" value="OXIDOREDUCTASE HTATIP2"/>
    <property type="match status" value="1"/>
</dbReference>
<dbReference type="SUPFAM" id="SSF51735">
    <property type="entry name" value="NAD(P)-binding Rossmann-fold domains"/>
    <property type="match status" value="1"/>
</dbReference>
<keyword evidence="2" id="KW-1185">Reference proteome</keyword>
<reference evidence="1 2" key="1">
    <citation type="submission" date="2018-09" db="EMBL/GenBank/DDBJ databases">
        <authorList>
            <person name="Wang F."/>
        </authorList>
    </citation>
    <scope>NUCLEOTIDE SEQUENCE [LARGE SCALE GENOMIC DNA]</scope>
    <source>
        <strain evidence="1 2">PLHSC7-2</strain>
    </source>
</reference>
<protein>
    <submittedName>
        <fullName evidence="1">Nucleoside-diphosphate sugar epimerase</fullName>
    </submittedName>
</protein>
<dbReference type="InterPro" id="IPR014843">
    <property type="entry name" value="Him1/Fmp52"/>
</dbReference>
<dbReference type="EMBL" id="QZCH01000001">
    <property type="protein sequence ID" value="RJG51598.1"/>
    <property type="molecule type" value="Genomic_DNA"/>
</dbReference>
<gene>
    <name evidence="1" type="ORF">D1Z90_02400</name>
</gene>
<dbReference type="RefSeq" id="WP_119909122.1">
    <property type="nucleotide sequence ID" value="NZ_QZCH01000001.1"/>
</dbReference>
<name>A0A418YKT9_9GAMM</name>